<keyword evidence="3" id="KW-1185">Reference proteome</keyword>
<dbReference type="InterPro" id="IPR010982">
    <property type="entry name" value="Lambda_DNA-bd_dom_sf"/>
</dbReference>
<dbReference type="AlphaFoldDB" id="A0A2K4ZP29"/>
<dbReference type="SUPFAM" id="SSF47413">
    <property type="entry name" value="lambda repressor-like DNA-binding domains"/>
    <property type="match status" value="1"/>
</dbReference>
<dbReference type="Gene3D" id="1.10.260.40">
    <property type="entry name" value="lambda repressor-like DNA-binding domains"/>
    <property type="match status" value="1"/>
</dbReference>
<name>A0A2K4ZP29_9FIRM</name>
<feature type="domain" description="HTH cro/C1-type" evidence="1">
    <location>
        <begin position="1"/>
        <end position="42"/>
    </location>
</feature>
<evidence type="ECO:0000259" key="1">
    <source>
        <dbReference type="PROSITE" id="PS50943"/>
    </source>
</evidence>
<evidence type="ECO:0000313" key="3">
    <source>
        <dbReference type="Proteomes" id="UP000236311"/>
    </source>
</evidence>
<protein>
    <recommendedName>
        <fullName evidence="1">HTH cro/C1-type domain-containing protein</fullName>
    </recommendedName>
</protein>
<dbReference type="GO" id="GO:0003677">
    <property type="term" value="F:DNA binding"/>
    <property type="evidence" value="ECO:0007669"/>
    <property type="project" value="InterPro"/>
</dbReference>
<dbReference type="EMBL" id="OFSM01000043">
    <property type="protein sequence ID" value="SOY32248.1"/>
    <property type="molecule type" value="Genomic_DNA"/>
</dbReference>
<reference evidence="2 3" key="1">
    <citation type="submission" date="2018-01" db="EMBL/GenBank/DDBJ databases">
        <authorList>
            <person name="Gaut B.S."/>
            <person name="Morton B.R."/>
            <person name="Clegg M.T."/>
            <person name="Duvall M.R."/>
        </authorList>
    </citation>
    <scope>NUCLEOTIDE SEQUENCE [LARGE SCALE GENOMIC DNA]</scope>
    <source>
        <strain evidence="2">GP69</strain>
    </source>
</reference>
<evidence type="ECO:0000313" key="2">
    <source>
        <dbReference type="EMBL" id="SOY32248.1"/>
    </source>
</evidence>
<gene>
    <name evidence="2" type="ORF">AMURIS_05006</name>
</gene>
<proteinExistence type="predicted"/>
<sequence length="135" mass="15282">MAIKAEVPYNTLYAIVKRKSSRVDTETLIKIAKALGVQLRDLTDTSIWEEFDKQYPDMGENVARFEAVTAYLKEMGFSVDFAPEGEEGESYSAALGKDEHTAVFTQTEFEELQAGAKEAIEGRFYKKVLEQQKKK</sequence>
<dbReference type="InterPro" id="IPR001387">
    <property type="entry name" value="Cro/C1-type_HTH"/>
</dbReference>
<dbReference type="Proteomes" id="UP000236311">
    <property type="component" value="Unassembled WGS sequence"/>
</dbReference>
<dbReference type="Pfam" id="PF13443">
    <property type="entry name" value="HTH_26"/>
    <property type="match status" value="1"/>
</dbReference>
<accession>A0A2K4ZP29</accession>
<organism evidence="2 3">
    <name type="scientific">Acetatifactor muris</name>
    <dbReference type="NCBI Taxonomy" id="879566"/>
    <lineage>
        <taxon>Bacteria</taxon>
        <taxon>Bacillati</taxon>
        <taxon>Bacillota</taxon>
        <taxon>Clostridia</taxon>
        <taxon>Lachnospirales</taxon>
        <taxon>Lachnospiraceae</taxon>
        <taxon>Acetatifactor</taxon>
    </lineage>
</organism>
<dbReference type="PROSITE" id="PS50943">
    <property type="entry name" value="HTH_CROC1"/>
    <property type="match status" value="1"/>
</dbReference>